<dbReference type="SUPFAM" id="SSF51004">
    <property type="entry name" value="C-terminal (heme d1) domain of cytochrome cd1-nitrite reductase"/>
    <property type="match status" value="1"/>
</dbReference>
<organism evidence="1 2">
    <name type="scientific">Massilia terrae</name>
    <dbReference type="NCBI Taxonomy" id="1811224"/>
    <lineage>
        <taxon>Bacteria</taxon>
        <taxon>Pseudomonadati</taxon>
        <taxon>Pseudomonadota</taxon>
        <taxon>Betaproteobacteria</taxon>
        <taxon>Burkholderiales</taxon>
        <taxon>Oxalobacteraceae</taxon>
        <taxon>Telluria group</taxon>
        <taxon>Massilia</taxon>
    </lineage>
</organism>
<accession>A0ABT2CV08</accession>
<dbReference type="PANTHER" id="PTHR47197">
    <property type="entry name" value="PROTEIN NIRF"/>
    <property type="match status" value="1"/>
</dbReference>
<evidence type="ECO:0000313" key="1">
    <source>
        <dbReference type="EMBL" id="MCS0657807.1"/>
    </source>
</evidence>
<dbReference type="InterPro" id="IPR051200">
    <property type="entry name" value="Host-pathogen_enzymatic-act"/>
</dbReference>
<gene>
    <name evidence="1" type="ORF">NX778_06985</name>
</gene>
<name>A0ABT2CV08_9BURK</name>
<dbReference type="InterPro" id="IPR015943">
    <property type="entry name" value="WD40/YVTN_repeat-like_dom_sf"/>
</dbReference>
<dbReference type="EMBL" id="JANUGU010000001">
    <property type="protein sequence ID" value="MCS0657807.1"/>
    <property type="molecule type" value="Genomic_DNA"/>
</dbReference>
<proteinExistence type="predicted"/>
<protein>
    <submittedName>
        <fullName evidence="1">YncE family protein</fullName>
    </submittedName>
</protein>
<dbReference type="InterPro" id="IPR011048">
    <property type="entry name" value="Haem_d1_sf"/>
</dbReference>
<dbReference type="Gene3D" id="2.130.10.10">
    <property type="entry name" value="YVTN repeat-like/Quinoprotein amine dehydrogenase"/>
    <property type="match status" value="2"/>
</dbReference>
<comment type="caution">
    <text evidence="1">The sequence shown here is derived from an EMBL/GenBank/DDBJ whole genome shotgun (WGS) entry which is preliminary data.</text>
</comment>
<keyword evidence="2" id="KW-1185">Reference proteome</keyword>
<evidence type="ECO:0000313" key="2">
    <source>
        <dbReference type="Proteomes" id="UP001204621"/>
    </source>
</evidence>
<dbReference type="PANTHER" id="PTHR47197:SF3">
    <property type="entry name" value="DIHYDRO-HEME D1 DEHYDROGENASE"/>
    <property type="match status" value="1"/>
</dbReference>
<dbReference type="Proteomes" id="UP001204621">
    <property type="component" value="Unassembled WGS sequence"/>
</dbReference>
<reference evidence="1 2" key="1">
    <citation type="submission" date="2022-08" db="EMBL/GenBank/DDBJ databases">
        <title>Reclassification of Massilia species as members of the genera Telluria, Duganella, Pseudoduganella, Mokoshia gen. nov. and Zemynaea gen. nov. using orthogonal and non-orthogonal genome-based approaches.</title>
        <authorList>
            <person name="Bowman J.P."/>
        </authorList>
    </citation>
    <scope>NUCLEOTIDE SEQUENCE [LARGE SCALE GENOMIC DNA]</scope>
    <source>
        <strain evidence="1 2">JCM 31606</strain>
    </source>
</reference>
<sequence>MAFEVGYLDLVREGSRRSLSAPGLVLNAGISPDSELVAEGAVRAADSDSSRTVGVCVLALPGVRTSEWRNDMPRLNLRRLLALAALASCQALAAADTLQLVRDLPLPGRATRWDYMSLDAANGKLALAHLGDDSVVVVSTESGKVLGTVGNVRQVHGVLAVPELGRIFATATGSDELVVIDESSLAILARVPVGRYPDGLAYAPRAGKVYVSDKEGKTESVIDVRTHKRVAVVALGGTVGNSQYDPISGHVYVNVEGTGELVELDPATDKIVGRIRLPNADGNHGLLIEPEQRLAFIACEGNDKLLVLDLRSKRVTAEFPVGGEPDVLAYDPGRKLLYVATESGPVHMFRIGPDGVTKAVSISAGRNAHTIAADPRSHEVYLPLNQPRPTLRVMRPVE</sequence>